<dbReference type="Gene3D" id="3.30.200.20">
    <property type="entry name" value="Phosphorylase Kinase, domain 1"/>
    <property type="match status" value="1"/>
</dbReference>
<reference evidence="32 33" key="1">
    <citation type="submission" date="2016-11" db="EMBL/GenBank/DDBJ databases">
        <title>The macronuclear genome of Stentor coeruleus: a giant cell with tiny introns.</title>
        <authorList>
            <person name="Slabodnick M."/>
            <person name="Ruby J.G."/>
            <person name="Reiff S.B."/>
            <person name="Swart E.C."/>
            <person name="Gosai S."/>
            <person name="Prabakaran S."/>
            <person name="Witkowska E."/>
            <person name="Larue G.E."/>
            <person name="Fisher S."/>
            <person name="Freeman R.M."/>
            <person name="Gunawardena J."/>
            <person name="Chu W."/>
            <person name="Stover N.A."/>
            <person name="Gregory B.D."/>
            <person name="Nowacki M."/>
            <person name="Derisi J."/>
            <person name="Roy S.W."/>
            <person name="Marshall W.F."/>
            <person name="Sood P."/>
        </authorList>
    </citation>
    <scope>NUCLEOTIDE SEQUENCE [LARGE SCALE GENOMIC DNA]</scope>
    <source>
        <strain evidence="32">WM001</strain>
    </source>
</reference>
<dbReference type="EMBL" id="MPUH01000366">
    <property type="protein sequence ID" value="OMJ81802.1"/>
    <property type="molecule type" value="Genomic_DNA"/>
</dbReference>
<protein>
    <recommendedName>
        <fullName evidence="27">Calcium-dependent protein kinase 1</fullName>
        <ecNumber evidence="5">2.7.11.1</ecNumber>
    </recommendedName>
</protein>
<dbReference type="Proteomes" id="UP000187209">
    <property type="component" value="Unassembled WGS sequence"/>
</dbReference>
<dbReference type="PROSITE" id="PS00108">
    <property type="entry name" value="PROTEIN_KINASE_ST"/>
    <property type="match status" value="1"/>
</dbReference>
<evidence type="ECO:0000256" key="21">
    <source>
        <dbReference type="ARBA" id="ARBA00023273"/>
    </source>
</evidence>
<evidence type="ECO:0000256" key="20">
    <source>
        <dbReference type="ARBA" id="ARBA00023139"/>
    </source>
</evidence>
<dbReference type="Gene3D" id="1.10.238.10">
    <property type="entry name" value="EF-hand"/>
    <property type="match status" value="2"/>
</dbReference>
<comment type="similarity">
    <text evidence="23">Belongs to the protein kinase superfamily. Ser/Thr protein kinase family. CDPK subfamily.</text>
</comment>
<dbReference type="GO" id="GO:0031514">
    <property type="term" value="C:motile cilium"/>
    <property type="evidence" value="ECO:0007669"/>
    <property type="project" value="UniProtKB-SubCell"/>
</dbReference>
<keyword evidence="18" id="KW-0472">Membrane</keyword>
<dbReference type="InterPro" id="IPR008271">
    <property type="entry name" value="Ser/Thr_kinase_AS"/>
</dbReference>
<evidence type="ECO:0000256" key="5">
    <source>
        <dbReference type="ARBA" id="ARBA00012513"/>
    </source>
</evidence>
<evidence type="ECO:0000256" key="26">
    <source>
        <dbReference type="ARBA" id="ARBA00060437"/>
    </source>
</evidence>
<evidence type="ECO:0000256" key="7">
    <source>
        <dbReference type="ARBA" id="ARBA00022511"/>
    </source>
</evidence>
<keyword evidence="8 29" id="KW-0723">Serine/threonine-protein kinase</keyword>
<evidence type="ECO:0000256" key="22">
    <source>
        <dbReference type="ARBA" id="ARBA00023288"/>
    </source>
</evidence>
<name>A0A1R2BYC9_9CILI</name>
<dbReference type="InterPro" id="IPR017441">
    <property type="entry name" value="Protein_kinase_ATP_BS"/>
</dbReference>
<dbReference type="GO" id="GO:0005509">
    <property type="term" value="F:calcium ion binding"/>
    <property type="evidence" value="ECO:0007669"/>
    <property type="project" value="InterPro"/>
</dbReference>
<dbReference type="InterPro" id="IPR002048">
    <property type="entry name" value="EF_hand_dom"/>
</dbReference>
<evidence type="ECO:0000256" key="28">
    <source>
        <dbReference type="PROSITE-ProRule" id="PRU10141"/>
    </source>
</evidence>
<evidence type="ECO:0000256" key="18">
    <source>
        <dbReference type="ARBA" id="ARBA00022870"/>
    </source>
</evidence>
<gene>
    <name evidence="32" type="ORF">SteCoe_17686</name>
</gene>
<comment type="caution">
    <text evidence="32">The sequence shown here is derived from an EMBL/GenBank/DDBJ whole genome shotgun (WGS) entry which is preliminary data.</text>
</comment>
<keyword evidence="21" id="KW-0966">Cell projection</keyword>
<keyword evidence="16 28" id="KW-0067">ATP-binding</keyword>
<dbReference type="FunFam" id="1.10.238.10:FF:000299">
    <property type="entry name" value="Uncharacterized protein"/>
    <property type="match status" value="1"/>
</dbReference>
<keyword evidence="11" id="KW-0479">Metal-binding</keyword>
<dbReference type="GO" id="GO:0005886">
    <property type="term" value="C:plasma membrane"/>
    <property type="evidence" value="ECO:0007669"/>
    <property type="project" value="UniProtKB-SubCell"/>
</dbReference>
<keyword evidence="6" id="KW-1003">Cell membrane</keyword>
<feature type="domain" description="EF-hand" evidence="31">
    <location>
        <begin position="324"/>
        <end position="359"/>
    </location>
</feature>
<evidence type="ECO:0000256" key="13">
    <source>
        <dbReference type="ARBA" id="ARBA00022741"/>
    </source>
</evidence>
<dbReference type="SMART" id="SM00054">
    <property type="entry name" value="EFh"/>
    <property type="match status" value="4"/>
</dbReference>
<evidence type="ECO:0000256" key="24">
    <source>
        <dbReference type="ARBA" id="ARBA00047899"/>
    </source>
</evidence>
<dbReference type="GO" id="GO:0004674">
    <property type="term" value="F:protein serine/threonine kinase activity"/>
    <property type="evidence" value="ECO:0007669"/>
    <property type="project" value="UniProtKB-KW"/>
</dbReference>
<dbReference type="InterPro" id="IPR018247">
    <property type="entry name" value="EF_Hand_1_Ca_BS"/>
</dbReference>
<keyword evidence="22" id="KW-0449">Lipoprotein</keyword>
<dbReference type="EC" id="2.7.11.1" evidence="5"/>
<evidence type="ECO:0000256" key="10">
    <source>
        <dbReference type="ARBA" id="ARBA00022707"/>
    </source>
</evidence>
<dbReference type="PROSITE" id="PS50011">
    <property type="entry name" value="PROTEIN_KINASE_DOM"/>
    <property type="match status" value="1"/>
</dbReference>
<dbReference type="Pfam" id="PF13499">
    <property type="entry name" value="EF-hand_7"/>
    <property type="match status" value="2"/>
</dbReference>
<evidence type="ECO:0000256" key="12">
    <source>
        <dbReference type="ARBA" id="ARBA00022737"/>
    </source>
</evidence>
<keyword evidence="9" id="KW-0808">Transferase</keyword>
<evidence type="ECO:0000313" key="33">
    <source>
        <dbReference type="Proteomes" id="UP000187209"/>
    </source>
</evidence>
<dbReference type="FunFam" id="1.10.510.10:FF:000398">
    <property type="entry name" value="Calcium-dependent protein kinase 1"/>
    <property type="match status" value="1"/>
</dbReference>
<dbReference type="InterPro" id="IPR000719">
    <property type="entry name" value="Prot_kinase_dom"/>
</dbReference>
<feature type="domain" description="Protein kinase" evidence="30">
    <location>
        <begin position="22"/>
        <end position="279"/>
    </location>
</feature>
<evidence type="ECO:0000256" key="4">
    <source>
        <dbReference type="ARBA" id="ARBA00004425"/>
    </source>
</evidence>
<dbReference type="GO" id="GO:0020005">
    <property type="term" value="C:symbiont-containing vacuole membrane"/>
    <property type="evidence" value="ECO:0007669"/>
    <property type="project" value="UniProtKB-SubCell"/>
</dbReference>
<comment type="catalytic activity">
    <reaction evidence="25">
        <text>L-seryl-[protein] + ATP = O-phospho-L-seryl-[protein] + ADP + H(+)</text>
        <dbReference type="Rhea" id="RHEA:17989"/>
        <dbReference type="Rhea" id="RHEA-COMP:9863"/>
        <dbReference type="Rhea" id="RHEA-COMP:11604"/>
        <dbReference type="ChEBI" id="CHEBI:15378"/>
        <dbReference type="ChEBI" id="CHEBI:29999"/>
        <dbReference type="ChEBI" id="CHEBI:30616"/>
        <dbReference type="ChEBI" id="CHEBI:83421"/>
        <dbReference type="ChEBI" id="CHEBI:456216"/>
        <dbReference type="EC" id="2.7.11.1"/>
    </reaction>
</comment>
<evidence type="ECO:0000256" key="19">
    <source>
        <dbReference type="ARBA" id="ARBA00023069"/>
    </source>
</evidence>
<evidence type="ECO:0000256" key="6">
    <source>
        <dbReference type="ARBA" id="ARBA00022475"/>
    </source>
</evidence>
<evidence type="ECO:0000256" key="14">
    <source>
        <dbReference type="ARBA" id="ARBA00022777"/>
    </source>
</evidence>
<dbReference type="InterPro" id="IPR011009">
    <property type="entry name" value="Kinase-like_dom_sf"/>
</dbReference>
<comment type="cofactor">
    <cofactor evidence="1">
        <name>Mg(2+)</name>
        <dbReference type="ChEBI" id="CHEBI:18420"/>
    </cofactor>
</comment>
<dbReference type="CDD" id="cd05117">
    <property type="entry name" value="STKc_CAMK"/>
    <property type="match status" value="1"/>
</dbReference>
<dbReference type="Pfam" id="PF00069">
    <property type="entry name" value="Pkinase"/>
    <property type="match status" value="1"/>
</dbReference>
<keyword evidence="14" id="KW-0418">Kinase</keyword>
<evidence type="ECO:0000256" key="2">
    <source>
        <dbReference type="ARBA" id="ARBA00004230"/>
    </source>
</evidence>
<dbReference type="PROSITE" id="PS00018">
    <property type="entry name" value="EF_HAND_1"/>
    <property type="match status" value="4"/>
</dbReference>
<keyword evidence="18" id="KW-1043">Host membrane</keyword>
<keyword evidence="17" id="KW-0282">Flagellum</keyword>
<dbReference type="FunFam" id="3.30.200.20:FF:000315">
    <property type="entry name" value="Calcium-dependent protein kinase 3"/>
    <property type="match status" value="1"/>
</dbReference>
<dbReference type="PROSITE" id="PS00107">
    <property type="entry name" value="PROTEIN_KINASE_ATP"/>
    <property type="match status" value="1"/>
</dbReference>
<dbReference type="CDD" id="cd00051">
    <property type="entry name" value="EFh"/>
    <property type="match status" value="1"/>
</dbReference>
<keyword evidence="7" id="KW-1032">Host cell membrane</keyword>
<evidence type="ECO:0000256" key="23">
    <source>
        <dbReference type="ARBA" id="ARBA00024334"/>
    </source>
</evidence>
<keyword evidence="20" id="KW-0564">Palmitate</keyword>
<sequence>MSFKIAGSDFIFEKSGKLRDVYKISKKVGEGAFSSVRRIKHRVTGEKRAVKTIHKKSLRTEEEKNMVFNEVSILRSLDHPNIIKLHEYYQDEMNYYIITEFCGGGELFERILSQGSISESVAAEYMRQIFSVLVYLEEKGIAHRDLKPENFLLSSTSEDAYLKIIDFGSSQFYRQGEIMTSKVGTPYYIPPEVLRKSYNYKCDMWSSGVVMYILLCGYPPFGGNTDQEILKKVSIGRFSFPSPEWDDISFEAKDLIEKLLTMDYNRRFTSRQALAHSWITNASRAPINRNSAGQLFRNLRGFRSEQMLKKATIGFITSQLATKAEREEMMELFRSLDTDNSGTLSAKELKEGFSILFGNEINDVDGEVEKIMKQVDLDGSGEIEYSEFVSATLNRQQLLSKERLEMAFKAFDLDQSGTITANELKQVLGKSHNYDEEMWTKLIAEADLNGDGVIDLTEFTKMMLATF</sequence>
<keyword evidence="12" id="KW-0677">Repeat</keyword>
<feature type="binding site" evidence="28">
    <location>
        <position position="51"/>
    </location>
    <ligand>
        <name>ATP</name>
        <dbReference type="ChEBI" id="CHEBI:30616"/>
    </ligand>
</feature>
<evidence type="ECO:0000256" key="17">
    <source>
        <dbReference type="ARBA" id="ARBA00022846"/>
    </source>
</evidence>
<feature type="domain" description="EF-hand" evidence="31">
    <location>
        <begin position="399"/>
        <end position="434"/>
    </location>
</feature>
<dbReference type="SUPFAM" id="SSF47473">
    <property type="entry name" value="EF-hand"/>
    <property type="match status" value="1"/>
</dbReference>
<keyword evidence="33" id="KW-1185">Reference proteome</keyword>
<dbReference type="GO" id="GO:0020002">
    <property type="term" value="C:host cell plasma membrane"/>
    <property type="evidence" value="ECO:0007669"/>
    <property type="project" value="UniProtKB-SubCell"/>
</dbReference>
<evidence type="ECO:0000256" key="8">
    <source>
        <dbReference type="ARBA" id="ARBA00022527"/>
    </source>
</evidence>
<dbReference type="AlphaFoldDB" id="A0A1R2BYC9"/>
<evidence type="ECO:0000256" key="3">
    <source>
        <dbReference type="ARBA" id="ARBA00004342"/>
    </source>
</evidence>
<evidence type="ECO:0000256" key="9">
    <source>
        <dbReference type="ARBA" id="ARBA00022679"/>
    </source>
</evidence>
<dbReference type="GO" id="GO:0005524">
    <property type="term" value="F:ATP binding"/>
    <property type="evidence" value="ECO:0007669"/>
    <property type="project" value="UniProtKB-UniRule"/>
</dbReference>
<dbReference type="OrthoDB" id="329514at2759"/>
<comment type="catalytic activity">
    <reaction evidence="24">
        <text>L-threonyl-[protein] + ATP = O-phospho-L-threonyl-[protein] + ADP + H(+)</text>
        <dbReference type="Rhea" id="RHEA:46608"/>
        <dbReference type="Rhea" id="RHEA-COMP:11060"/>
        <dbReference type="Rhea" id="RHEA-COMP:11605"/>
        <dbReference type="ChEBI" id="CHEBI:15378"/>
        <dbReference type="ChEBI" id="CHEBI:30013"/>
        <dbReference type="ChEBI" id="CHEBI:30616"/>
        <dbReference type="ChEBI" id="CHEBI:61977"/>
        <dbReference type="ChEBI" id="CHEBI:456216"/>
        <dbReference type="EC" id="2.7.11.1"/>
    </reaction>
</comment>
<evidence type="ECO:0000256" key="15">
    <source>
        <dbReference type="ARBA" id="ARBA00022837"/>
    </source>
</evidence>
<evidence type="ECO:0000256" key="29">
    <source>
        <dbReference type="RuleBase" id="RU000304"/>
    </source>
</evidence>
<evidence type="ECO:0000313" key="32">
    <source>
        <dbReference type="EMBL" id="OMJ81802.1"/>
    </source>
</evidence>
<evidence type="ECO:0000259" key="31">
    <source>
        <dbReference type="PROSITE" id="PS50222"/>
    </source>
</evidence>
<dbReference type="PROSITE" id="PS50222">
    <property type="entry name" value="EF_HAND_2"/>
    <property type="match status" value="4"/>
</dbReference>
<feature type="domain" description="EF-hand" evidence="31">
    <location>
        <begin position="435"/>
        <end position="467"/>
    </location>
</feature>
<evidence type="ECO:0000256" key="1">
    <source>
        <dbReference type="ARBA" id="ARBA00001946"/>
    </source>
</evidence>
<dbReference type="PANTHER" id="PTHR24349">
    <property type="entry name" value="SERINE/THREONINE-PROTEIN KINASE"/>
    <property type="match status" value="1"/>
</dbReference>
<comment type="subcellular location">
    <subcellularLocation>
        <location evidence="3">Cell membrane</location>
        <topology evidence="3">Lipid-anchor</topology>
        <orientation evidence="3">Cytoplasmic side</orientation>
    </subcellularLocation>
    <subcellularLocation>
        <location evidence="2">Cell projection</location>
        <location evidence="2">Cilium</location>
        <location evidence="2">Flagellum</location>
    </subcellularLocation>
    <subcellularLocation>
        <location evidence="4">Host cell membrane</location>
        <topology evidence="4">Lipid-anchor</topology>
    </subcellularLocation>
    <subcellularLocation>
        <location evidence="26">Parasitophorous vacuole membrane</location>
        <topology evidence="26">Lipid-anchor</topology>
    </subcellularLocation>
</comment>
<dbReference type="InterPro" id="IPR050205">
    <property type="entry name" value="CDPK_Ser/Thr_kinases"/>
</dbReference>
<evidence type="ECO:0000256" key="25">
    <source>
        <dbReference type="ARBA" id="ARBA00048679"/>
    </source>
</evidence>
<keyword evidence="15" id="KW-0106">Calcium</keyword>
<proteinExistence type="inferred from homology"/>
<keyword evidence="13 28" id="KW-0547">Nucleotide-binding</keyword>
<dbReference type="SUPFAM" id="SSF56112">
    <property type="entry name" value="Protein kinase-like (PK-like)"/>
    <property type="match status" value="1"/>
</dbReference>
<feature type="domain" description="EF-hand" evidence="31">
    <location>
        <begin position="363"/>
        <end position="398"/>
    </location>
</feature>
<dbReference type="InterPro" id="IPR011992">
    <property type="entry name" value="EF-hand-dom_pair"/>
</dbReference>
<evidence type="ECO:0000256" key="27">
    <source>
        <dbReference type="ARBA" id="ARBA00068067"/>
    </source>
</evidence>
<dbReference type="Gene3D" id="1.10.510.10">
    <property type="entry name" value="Transferase(Phosphotransferase) domain 1"/>
    <property type="match status" value="1"/>
</dbReference>
<keyword evidence="19" id="KW-0969">Cilium</keyword>
<dbReference type="SMART" id="SM00220">
    <property type="entry name" value="S_TKc"/>
    <property type="match status" value="1"/>
</dbReference>
<evidence type="ECO:0000256" key="16">
    <source>
        <dbReference type="ARBA" id="ARBA00022840"/>
    </source>
</evidence>
<accession>A0A1R2BYC9</accession>
<organism evidence="32 33">
    <name type="scientific">Stentor coeruleus</name>
    <dbReference type="NCBI Taxonomy" id="5963"/>
    <lineage>
        <taxon>Eukaryota</taxon>
        <taxon>Sar</taxon>
        <taxon>Alveolata</taxon>
        <taxon>Ciliophora</taxon>
        <taxon>Postciliodesmatophora</taxon>
        <taxon>Heterotrichea</taxon>
        <taxon>Heterotrichida</taxon>
        <taxon>Stentoridae</taxon>
        <taxon>Stentor</taxon>
    </lineage>
</organism>
<keyword evidence="10" id="KW-0519">Myristate</keyword>
<evidence type="ECO:0000259" key="30">
    <source>
        <dbReference type="PROSITE" id="PS50011"/>
    </source>
</evidence>
<evidence type="ECO:0000256" key="11">
    <source>
        <dbReference type="ARBA" id="ARBA00022723"/>
    </source>
</evidence>